<evidence type="ECO:0000313" key="8">
    <source>
        <dbReference type="Proteomes" id="UP000887563"/>
    </source>
</evidence>
<dbReference type="PANTHER" id="PTHR12411">
    <property type="entry name" value="CYSTEINE PROTEASE FAMILY C1-RELATED"/>
    <property type="match status" value="1"/>
</dbReference>
<dbReference type="SMART" id="SM00645">
    <property type="entry name" value="Pept_C1"/>
    <property type="match status" value="1"/>
</dbReference>
<dbReference type="Gene3D" id="3.90.70.10">
    <property type="entry name" value="Cysteine proteinases"/>
    <property type="match status" value="1"/>
</dbReference>
<keyword evidence="6" id="KW-0732">Signal</keyword>
<sequence length="384" mass="42852">MKKITILFSIFLIINFSSTIKTANSQQDLPGGLLGGLLGVLGNVIDFLRNLLTPKFNLNDEELKDLAEKLREIAKLGYTITQEELQKRVQQVFEINKLTGGEWNAKLNLVSLLPLEAQKKLCGTLGVEVNGNTNDEPPRDKRGALRAKRADSCSYKIDFDVRNKWPRCRSIISYVHDQGQCGSCYAVSTASCYTDRRCIERAKRRLRTPNNARNTFSAYDLLSCSKEDGCNGGVTNEAWRWIQKNGICTGTDHPRNGGCKPYPFAPTNKDPIPEMTSVGAVVGEADIKNQLHTYGPVVAGFIVYEDFESYKDGVYRRVSNNSLGGHAVVITGYGTATCSGTKIPFWIIRNSWSPKWGKGGFFYMRRGTNECKIEKYISYGVPKI</sequence>
<dbReference type="SUPFAM" id="SSF54001">
    <property type="entry name" value="Cysteine proteinases"/>
    <property type="match status" value="1"/>
</dbReference>
<keyword evidence="2" id="KW-0645">Protease</keyword>
<evidence type="ECO:0000256" key="6">
    <source>
        <dbReference type="SAM" id="SignalP"/>
    </source>
</evidence>
<reference evidence="9" key="1">
    <citation type="submission" date="2022-11" db="UniProtKB">
        <authorList>
            <consortium name="WormBaseParasite"/>
        </authorList>
    </citation>
    <scope>IDENTIFICATION</scope>
</reference>
<dbReference type="GO" id="GO:0006508">
    <property type="term" value="P:proteolysis"/>
    <property type="evidence" value="ECO:0007669"/>
    <property type="project" value="UniProtKB-KW"/>
</dbReference>
<dbReference type="InterPro" id="IPR038765">
    <property type="entry name" value="Papain-like_cys_pep_sf"/>
</dbReference>
<accession>A0A914LGT2</accession>
<dbReference type="InterPro" id="IPR013128">
    <property type="entry name" value="Peptidase_C1A"/>
</dbReference>
<evidence type="ECO:0000256" key="1">
    <source>
        <dbReference type="ARBA" id="ARBA00008455"/>
    </source>
</evidence>
<keyword evidence="3" id="KW-0378">Hydrolase</keyword>
<organism evidence="8 9">
    <name type="scientific">Meloidogyne incognita</name>
    <name type="common">Southern root-knot nematode worm</name>
    <name type="synonym">Oxyuris incognita</name>
    <dbReference type="NCBI Taxonomy" id="6306"/>
    <lineage>
        <taxon>Eukaryota</taxon>
        <taxon>Metazoa</taxon>
        <taxon>Ecdysozoa</taxon>
        <taxon>Nematoda</taxon>
        <taxon>Chromadorea</taxon>
        <taxon>Rhabditida</taxon>
        <taxon>Tylenchina</taxon>
        <taxon>Tylenchomorpha</taxon>
        <taxon>Tylenchoidea</taxon>
        <taxon>Meloidogynidae</taxon>
        <taxon>Meloidogyninae</taxon>
        <taxon>Meloidogyne</taxon>
        <taxon>Meloidogyne incognita group</taxon>
    </lineage>
</organism>
<dbReference type="InterPro" id="IPR000668">
    <property type="entry name" value="Peptidase_C1A_C"/>
</dbReference>
<dbReference type="Pfam" id="PF00112">
    <property type="entry name" value="Peptidase_C1"/>
    <property type="match status" value="1"/>
</dbReference>
<evidence type="ECO:0000259" key="7">
    <source>
        <dbReference type="SMART" id="SM00645"/>
    </source>
</evidence>
<feature type="chain" id="PRO_5037663413" evidence="6">
    <location>
        <begin position="26"/>
        <end position="384"/>
    </location>
</feature>
<dbReference type="PROSITE" id="PS00639">
    <property type="entry name" value="THIOL_PROTEASE_HIS"/>
    <property type="match status" value="1"/>
</dbReference>
<keyword evidence="4" id="KW-0788">Thiol protease</keyword>
<dbReference type="GO" id="GO:0008234">
    <property type="term" value="F:cysteine-type peptidase activity"/>
    <property type="evidence" value="ECO:0007669"/>
    <property type="project" value="UniProtKB-KW"/>
</dbReference>
<protein>
    <submittedName>
        <fullName evidence="9">Peptidase C1A papain C-terminal domain-containing protein</fullName>
    </submittedName>
</protein>
<dbReference type="InterPro" id="IPR025661">
    <property type="entry name" value="Pept_asp_AS"/>
</dbReference>
<dbReference type="InterPro" id="IPR025660">
    <property type="entry name" value="Pept_his_AS"/>
</dbReference>
<keyword evidence="5" id="KW-1015">Disulfide bond</keyword>
<feature type="signal peptide" evidence="6">
    <location>
        <begin position="1"/>
        <end position="25"/>
    </location>
</feature>
<dbReference type="WBParaSite" id="Minc3s00513g13565">
    <property type="protein sequence ID" value="Minc3s00513g13565"/>
    <property type="gene ID" value="Minc3s00513g13565"/>
</dbReference>
<evidence type="ECO:0000256" key="2">
    <source>
        <dbReference type="ARBA" id="ARBA00022670"/>
    </source>
</evidence>
<evidence type="ECO:0000313" key="9">
    <source>
        <dbReference type="WBParaSite" id="Minc3s00513g13565"/>
    </source>
</evidence>
<keyword evidence="8" id="KW-1185">Reference proteome</keyword>
<evidence type="ECO:0000256" key="5">
    <source>
        <dbReference type="ARBA" id="ARBA00023157"/>
    </source>
</evidence>
<evidence type="ECO:0000256" key="4">
    <source>
        <dbReference type="ARBA" id="ARBA00022807"/>
    </source>
</evidence>
<dbReference type="PROSITE" id="PS00139">
    <property type="entry name" value="THIOL_PROTEASE_CYS"/>
    <property type="match status" value="1"/>
</dbReference>
<dbReference type="AlphaFoldDB" id="A0A914LGT2"/>
<dbReference type="PRINTS" id="PR00705">
    <property type="entry name" value="PAPAIN"/>
</dbReference>
<name>A0A914LGT2_MELIC</name>
<dbReference type="PROSITE" id="PS00640">
    <property type="entry name" value="THIOL_PROTEASE_ASN"/>
    <property type="match status" value="1"/>
</dbReference>
<feature type="domain" description="Peptidase C1A papain C-terminal" evidence="7">
    <location>
        <begin position="155"/>
        <end position="381"/>
    </location>
</feature>
<comment type="similarity">
    <text evidence="1">Belongs to the peptidase C1 family.</text>
</comment>
<evidence type="ECO:0000256" key="3">
    <source>
        <dbReference type="ARBA" id="ARBA00022801"/>
    </source>
</evidence>
<dbReference type="Proteomes" id="UP000887563">
    <property type="component" value="Unplaced"/>
</dbReference>
<proteinExistence type="inferred from homology"/>
<dbReference type="InterPro" id="IPR000169">
    <property type="entry name" value="Pept_cys_AS"/>
</dbReference>